<feature type="non-terminal residue" evidence="1">
    <location>
        <position position="24"/>
    </location>
</feature>
<organism evidence="1">
    <name type="scientific">marine metagenome</name>
    <dbReference type="NCBI Taxonomy" id="408172"/>
    <lineage>
        <taxon>unclassified sequences</taxon>
        <taxon>metagenomes</taxon>
        <taxon>ecological metagenomes</taxon>
    </lineage>
</organism>
<reference evidence="1" key="1">
    <citation type="submission" date="2018-05" db="EMBL/GenBank/DDBJ databases">
        <authorList>
            <person name="Lanie J.A."/>
            <person name="Ng W.-L."/>
            <person name="Kazmierczak K.M."/>
            <person name="Andrzejewski T.M."/>
            <person name="Davidsen T.M."/>
            <person name="Wayne K.J."/>
            <person name="Tettelin H."/>
            <person name="Glass J.I."/>
            <person name="Rusch D."/>
            <person name="Podicherti R."/>
            <person name="Tsui H.-C.T."/>
            <person name="Winkler M.E."/>
        </authorList>
    </citation>
    <scope>NUCLEOTIDE SEQUENCE</scope>
</reference>
<protein>
    <recommendedName>
        <fullName evidence="2">PIN domain-containing protein</fullName>
    </recommendedName>
</protein>
<name>A0A382I0K6_9ZZZZ</name>
<accession>A0A382I0K6</accession>
<evidence type="ECO:0008006" key="2">
    <source>
        <dbReference type="Google" id="ProtNLM"/>
    </source>
</evidence>
<dbReference type="EMBL" id="UINC01064003">
    <property type="protein sequence ID" value="SVB92231.1"/>
    <property type="molecule type" value="Genomic_DNA"/>
</dbReference>
<gene>
    <name evidence="1" type="ORF">METZ01_LOCUS245085</name>
</gene>
<evidence type="ECO:0000313" key="1">
    <source>
        <dbReference type="EMBL" id="SVB92231.1"/>
    </source>
</evidence>
<proteinExistence type="predicted"/>
<dbReference type="AlphaFoldDB" id="A0A382I0K6"/>
<sequence>MDTNVLVRYLIQDDPAQALLATKL</sequence>